<organism evidence="10 11">
    <name type="scientific">Lacipirellula limnantheis</name>
    <dbReference type="NCBI Taxonomy" id="2528024"/>
    <lineage>
        <taxon>Bacteria</taxon>
        <taxon>Pseudomonadati</taxon>
        <taxon>Planctomycetota</taxon>
        <taxon>Planctomycetia</taxon>
        <taxon>Pirellulales</taxon>
        <taxon>Lacipirellulaceae</taxon>
        <taxon>Lacipirellula</taxon>
    </lineage>
</organism>
<feature type="modified residue" description="Phosphohistidine" evidence="6">
    <location>
        <position position="46"/>
    </location>
</feature>
<dbReference type="FunFam" id="3.30.565.10:FF:000016">
    <property type="entry name" value="Chemotaxis protein CheA, putative"/>
    <property type="match status" value="1"/>
</dbReference>
<dbReference type="GO" id="GO:0006935">
    <property type="term" value="P:chemotaxis"/>
    <property type="evidence" value="ECO:0007669"/>
    <property type="project" value="InterPro"/>
</dbReference>
<dbReference type="InterPro" id="IPR004358">
    <property type="entry name" value="Sig_transdc_His_kin-like_C"/>
</dbReference>
<evidence type="ECO:0000256" key="6">
    <source>
        <dbReference type="PROSITE-ProRule" id="PRU00110"/>
    </source>
</evidence>
<proteinExistence type="predicted"/>
<dbReference type="InterPro" id="IPR008207">
    <property type="entry name" value="Sig_transdc_His_kin_Hpt_dom"/>
</dbReference>
<evidence type="ECO:0000256" key="5">
    <source>
        <dbReference type="ARBA" id="ARBA00022777"/>
    </source>
</evidence>
<dbReference type="SUPFAM" id="SSF50341">
    <property type="entry name" value="CheW-like"/>
    <property type="match status" value="2"/>
</dbReference>
<dbReference type="CDD" id="cd16916">
    <property type="entry name" value="HATPase_CheA-like"/>
    <property type="match status" value="1"/>
</dbReference>
<dbReference type="RefSeq" id="WP_145432623.1">
    <property type="nucleotide sequence ID" value="NZ_CP036339.1"/>
</dbReference>
<dbReference type="PRINTS" id="PR00344">
    <property type="entry name" value="BCTRLSENSOR"/>
</dbReference>
<accession>A0A517TXP8</accession>
<dbReference type="PANTHER" id="PTHR43395:SF1">
    <property type="entry name" value="CHEMOTAXIS PROTEIN CHEA"/>
    <property type="match status" value="1"/>
</dbReference>
<evidence type="ECO:0000259" key="8">
    <source>
        <dbReference type="PROSITE" id="PS50851"/>
    </source>
</evidence>
<dbReference type="CDD" id="cd00731">
    <property type="entry name" value="CheA_reg"/>
    <property type="match status" value="1"/>
</dbReference>
<protein>
    <recommendedName>
        <fullName evidence="2">histidine kinase</fullName>
        <ecNumber evidence="2">2.7.13.3</ecNumber>
    </recommendedName>
</protein>
<evidence type="ECO:0000259" key="7">
    <source>
        <dbReference type="PROSITE" id="PS50109"/>
    </source>
</evidence>
<feature type="domain" description="CheW-like" evidence="8">
    <location>
        <begin position="445"/>
        <end position="583"/>
    </location>
</feature>
<dbReference type="GO" id="GO:0005737">
    <property type="term" value="C:cytoplasm"/>
    <property type="evidence" value="ECO:0007669"/>
    <property type="project" value="InterPro"/>
</dbReference>
<name>A0A517TXP8_9BACT</name>
<feature type="domain" description="Histidine kinase" evidence="7">
    <location>
        <begin position="238"/>
        <end position="443"/>
    </location>
</feature>
<dbReference type="KEGG" id="llh:I41_23220"/>
<gene>
    <name evidence="10" type="primary">cheA_3</name>
    <name evidence="10" type="ORF">I41_23220</name>
</gene>
<dbReference type="SMART" id="SM00073">
    <property type="entry name" value="HPT"/>
    <property type="match status" value="1"/>
</dbReference>
<dbReference type="SMART" id="SM00260">
    <property type="entry name" value="CheW"/>
    <property type="match status" value="1"/>
</dbReference>
<dbReference type="SUPFAM" id="SSF47226">
    <property type="entry name" value="Histidine-containing phosphotransfer domain, HPT domain"/>
    <property type="match status" value="1"/>
</dbReference>
<dbReference type="Pfam" id="PF02518">
    <property type="entry name" value="HATPase_c"/>
    <property type="match status" value="1"/>
</dbReference>
<dbReference type="Gene3D" id="1.10.287.560">
    <property type="entry name" value="Histidine kinase CheA-like, homodimeric domain"/>
    <property type="match status" value="1"/>
</dbReference>
<evidence type="ECO:0000256" key="4">
    <source>
        <dbReference type="ARBA" id="ARBA00022679"/>
    </source>
</evidence>
<dbReference type="AlphaFoldDB" id="A0A517TXP8"/>
<dbReference type="OrthoDB" id="9803176at2"/>
<sequence length="756" mass="81531">MSNSEILREFLLETHENLALLDSDLITLEKEPAEKNTLAQVFRTLHSVKGTAGFLGLVKLQAVAHSAESLLSKLRAGEMRFTPTIATAMLSVVDAIREMLASIETFGNEGSGEYSALIAEVDRLREAGDGEVLAAQPAEAALLVTQPVIALPVAPPPMAHVTTPTPPLIIPSPAETIALPPLESASDAKAAHVSDSNIRVDVGLLDKLMTLVGELVLSRNQILQHSASHEDDAFLGAVQRLNLLTTELQASVMKTRMQPIGNVLNKFPRVVRDLALACGKKVRFEMDGQDTELDKTLIEAIRDPLTHMVRNAIDHGIEPPEIRKSRGKSEEGRLRMVACHEGGKVIIEITDDGGGIDVARVRDKALSAKLVSPEVVARMSRQEILRLIFMPGFSTAASVTQFSGRGVGMDVVRTNIEKIGGTVDVESPQGQGTTIRTKIPLTLAIIPALIIDSGGERYAIPQVSLLELVSLNPDQALRGIERMHGAPVYRLRGTLLPLVFLDEQLQIEVTRGVADDVNIIVLQADDRPFGLVVDAIRDTEEIVVKPLQKQLKGISVFSGAAIMGDGRVALVLDVLGLAQRASVISGAKSRTLGEQERPTAPVASAGQTLLLFAPTAGGQMAMPLSLVARLEEFPRTALENLGARPVVQYFGHILPLVDVSEELECLRLGRRSLRSQRRRHSVSDAVSVVVCAAGDQQVGLVIDRFLDIVDDHVADRSRASRPGVLFTSIIQEQVTEFIDVAALVRAATIDLLPHTT</sequence>
<dbReference type="Pfam" id="PF02895">
    <property type="entry name" value="H-kinase_dim"/>
    <property type="match status" value="1"/>
</dbReference>
<evidence type="ECO:0000256" key="1">
    <source>
        <dbReference type="ARBA" id="ARBA00000085"/>
    </source>
</evidence>
<dbReference type="InterPro" id="IPR036641">
    <property type="entry name" value="HPT_dom_sf"/>
</dbReference>
<dbReference type="SUPFAM" id="SSF55874">
    <property type="entry name" value="ATPase domain of HSP90 chaperone/DNA topoisomerase II/histidine kinase"/>
    <property type="match status" value="1"/>
</dbReference>
<feature type="domain" description="HPt" evidence="9">
    <location>
        <begin position="1"/>
        <end position="103"/>
    </location>
</feature>
<dbReference type="SUPFAM" id="SSF47384">
    <property type="entry name" value="Homodimeric domain of signal transducing histidine kinase"/>
    <property type="match status" value="1"/>
</dbReference>
<dbReference type="GO" id="GO:0000155">
    <property type="term" value="F:phosphorelay sensor kinase activity"/>
    <property type="evidence" value="ECO:0007669"/>
    <property type="project" value="InterPro"/>
</dbReference>
<reference evidence="10 11" key="1">
    <citation type="submission" date="2019-02" db="EMBL/GenBank/DDBJ databases">
        <title>Deep-cultivation of Planctomycetes and their phenomic and genomic characterization uncovers novel biology.</title>
        <authorList>
            <person name="Wiegand S."/>
            <person name="Jogler M."/>
            <person name="Boedeker C."/>
            <person name="Pinto D."/>
            <person name="Vollmers J."/>
            <person name="Rivas-Marin E."/>
            <person name="Kohn T."/>
            <person name="Peeters S.H."/>
            <person name="Heuer A."/>
            <person name="Rast P."/>
            <person name="Oberbeckmann S."/>
            <person name="Bunk B."/>
            <person name="Jeske O."/>
            <person name="Meyerdierks A."/>
            <person name="Storesund J.E."/>
            <person name="Kallscheuer N."/>
            <person name="Luecker S."/>
            <person name="Lage O.M."/>
            <person name="Pohl T."/>
            <person name="Merkel B.J."/>
            <person name="Hornburger P."/>
            <person name="Mueller R.-W."/>
            <person name="Bruemmer F."/>
            <person name="Labrenz M."/>
            <person name="Spormann A.M."/>
            <person name="Op den Camp H."/>
            <person name="Overmann J."/>
            <person name="Amann R."/>
            <person name="Jetten M.S.M."/>
            <person name="Mascher T."/>
            <person name="Medema M.H."/>
            <person name="Devos D.P."/>
            <person name="Kaster A.-K."/>
            <person name="Ovreas L."/>
            <person name="Rohde M."/>
            <person name="Galperin M.Y."/>
            <person name="Jogler C."/>
        </authorList>
    </citation>
    <scope>NUCLEOTIDE SEQUENCE [LARGE SCALE GENOMIC DNA]</scope>
    <source>
        <strain evidence="10 11">I41</strain>
    </source>
</reference>
<dbReference type="InterPro" id="IPR002545">
    <property type="entry name" value="CheW-lke_dom"/>
</dbReference>
<dbReference type="Gene3D" id="2.40.50.180">
    <property type="entry name" value="CheA-289, Domain 4"/>
    <property type="match status" value="1"/>
</dbReference>
<keyword evidence="11" id="KW-1185">Reference proteome</keyword>
<dbReference type="Pfam" id="PF01584">
    <property type="entry name" value="CheW"/>
    <property type="match status" value="2"/>
</dbReference>
<feature type="domain" description="CheW-like" evidence="8">
    <location>
        <begin position="606"/>
        <end position="749"/>
    </location>
</feature>
<evidence type="ECO:0000256" key="3">
    <source>
        <dbReference type="ARBA" id="ARBA00022553"/>
    </source>
</evidence>
<dbReference type="InterPro" id="IPR004105">
    <property type="entry name" value="CheA-like_dim"/>
</dbReference>
<dbReference type="PROSITE" id="PS50109">
    <property type="entry name" value="HIS_KIN"/>
    <property type="match status" value="1"/>
</dbReference>
<dbReference type="Gene3D" id="1.20.120.160">
    <property type="entry name" value="HPT domain"/>
    <property type="match status" value="1"/>
</dbReference>
<dbReference type="CDD" id="cd00088">
    <property type="entry name" value="HPT"/>
    <property type="match status" value="1"/>
</dbReference>
<dbReference type="PROSITE" id="PS50894">
    <property type="entry name" value="HPT"/>
    <property type="match status" value="1"/>
</dbReference>
<dbReference type="InterPro" id="IPR036061">
    <property type="entry name" value="CheW-like_dom_sf"/>
</dbReference>
<dbReference type="Gene3D" id="3.30.565.10">
    <property type="entry name" value="Histidine kinase-like ATPase, C-terminal domain"/>
    <property type="match status" value="1"/>
</dbReference>
<evidence type="ECO:0000259" key="9">
    <source>
        <dbReference type="PROSITE" id="PS50894"/>
    </source>
</evidence>
<dbReference type="SMART" id="SM01231">
    <property type="entry name" value="H-kinase_dim"/>
    <property type="match status" value="1"/>
</dbReference>
<evidence type="ECO:0000313" key="10">
    <source>
        <dbReference type="EMBL" id="QDT73133.1"/>
    </source>
</evidence>
<dbReference type="Gene3D" id="2.30.30.40">
    <property type="entry name" value="SH3 Domains"/>
    <property type="match status" value="1"/>
</dbReference>
<comment type="catalytic activity">
    <reaction evidence="1">
        <text>ATP + protein L-histidine = ADP + protein N-phospho-L-histidine.</text>
        <dbReference type="EC" id="2.7.13.3"/>
    </reaction>
</comment>
<evidence type="ECO:0000256" key="2">
    <source>
        <dbReference type="ARBA" id="ARBA00012438"/>
    </source>
</evidence>
<keyword evidence="4 10" id="KW-0808">Transferase</keyword>
<keyword evidence="3 6" id="KW-0597">Phosphoprotein</keyword>
<dbReference type="InterPro" id="IPR005467">
    <property type="entry name" value="His_kinase_dom"/>
</dbReference>
<dbReference type="InterPro" id="IPR036890">
    <property type="entry name" value="HATPase_C_sf"/>
</dbReference>
<dbReference type="EC" id="2.7.13.3" evidence="2"/>
<keyword evidence="5" id="KW-0418">Kinase</keyword>
<dbReference type="InterPro" id="IPR037006">
    <property type="entry name" value="CheA-like_homodim_sf"/>
</dbReference>
<dbReference type="InterPro" id="IPR036097">
    <property type="entry name" value="HisK_dim/P_sf"/>
</dbReference>
<dbReference type="Proteomes" id="UP000317909">
    <property type="component" value="Chromosome"/>
</dbReference>
<dbReference type="PROSITE" id="PS50851">
    <property type="entry name" value="CHEW"/>
    <property type="match status" value="2"/>
</dbReference>
<dbReference type="EMBL" id="CP036339">
    <property type="protein sequence ID" value="QDT73133.1"/>
    <property type="molecule type" value="Genomic_DNA"/>
</dbReference>
<dbReference type="PANTHER" id="PTHR43395">
    <property type="entry name" value="SENSOR HISTIDINE KINASE CHEA"/>
    <property type="match status" value="1"/>
</dbReference>
<dbReference type="InterPro" id="IPR051315">
    <property type="entry name" value="Bact_Chemotaxis_CheA"/>
</dbReference>
<dbReference type="SMART" id="SM00387">
    <property type="entry name" value="HATPase_c"/>
    <property type="match status" value="1"/>
</dbReference>
<evidence type="ECO:0000313" key="11">
    <source>
        <dbReference type="Proteomes" id="UP000317909"/>
    </source>
</evidence>
<dbReference type="InterPro" id="IPR003594">
    <property type="entry name" value="HATPase_dom"/>
</dbReference>
<dbReference type="Pfam" id="PF01627">
    <property type="entry name" value="Hpt"/>
    <property type="match status" value="1"/>
</dbReference>